<keyword evidence="1" id="KW-0614">Plasmid</keyword>
<gene>
    <name evidence="1" type="ORF">SMD44_p20039</name>
</gene>
<accession>A0A291W5K4</accession>
<keyword evidence="2" id="KW-1185">Reference proteome</keyword>
<evidence type="ECO:0000313" key="1">
    <source>
        <dbReference type="EMBL" id="ATM24822.1"/>
    </source>
</evidence>
<dbReference type="RefSeq" id="WP_100112632.1">
    <property type="nucleotide sequence ID" value="NZ_CP023977.1"/>
</dbReference>
<dbReference type="EMBL" id="CP023977">
    <property type="protein sequence ID" value="ATM24822.1"/>
    <property type="molecule type" value="Genomic_DNA"/>
</dbReference>
<dbReference type="AlphaFoldDB" id="A0A291W5K4"/>
<dbReference type="Proteomes" id="UP000195880">
    <property type="component" value="Plasmid pMDJK44.2"/>
</dbReference>
<organism evidence="1 2">
    <name type="scientific">Streptomyces alboflavus</name>
    <dbReference type="NCBI Taxonomy" id="67267"/>
    <lineage>
        <taxon>Bacteria</taxon>
        <taxon>Bacillati</taxon>
        <taxon>Actinomycetota</taxon>
        <taxon>Actinomycetes</taxon>
        <taxon>Kitasatosporales</taxon>
        <taxon>Streptomycetaceae</taxon>
        <taxon>Streptomyces</taxon>
    </lineage>
</organism>
<reference evidence="1 2" key="1">
    <citation type="submission" date="2017-10" db="EMBL/GenBank/DDBJ databases">
        <title>Streptomyces alboflavus Genome sequencing and assembly.</title>
        <authorList>
            <person name="Wang Y."/>
            <person name="Du B."/>
            <person name="Ding Y."/>
            <person name="Liu H."/>
            <person name="Hou Q."/>
            <person name="Liu K."/>
            <person name="Wang C."/>
            <person name="Yao L."/>
        </authorList>
    </citation>
    <scope>NUCLEOTIDE SEQUENCE [LARGE SCALE GENOMIC DNA]</scope>
    <source>
        <strain evidence="1 2">MDJK44</strain>
        <plasmid evidence="2">Plasmid pmdjk44.2</plasmid>
    </source>
</reference>
<protein>
    <submittedName>
        <fullName evidence="1">Uncharacterized protein</fullName>
    </submittedName>
</protein>
<name>A0A291W5K4_9ACTN</name>
<dbReference type="KEGG" id="salf:SMD44_p20039"/>
<sequence>MTTSSEVPLLADRVHVASIEQTITEATRPGVAMPPRPILVMHVAALTADVMRLLPEAPREHPAYQRAQELVRPRARPCPHTNHYELWQHSLTLAHAAQDLLDVAQQEAAPHVPQH</sequence>
<proteinExistence type="predicted"/>
<geneLocation type="plasmid" evidence="2">
    <name>pmdjk44.2</name>
</geneLocation>
<dbReference type="OrthoDB" id="4298389at2"/>
<evidence type="ECO:0000313" key="2">
    <source>
        <dbReference type="Proteomes" id="UP000195880"/>
    </source>
</evidence>